<dbReference type="PANTHER" id="PTHR43514">
    <property type="entry name" value="ABC TRANSPORTER I FAMILY MEMBER 10"/>
    <property type="match status" value="1"/>
</dbReference>
<feature type="transmembrane region" description="Helical" evidence="8">
    <location>
        <begin position="193"/>
        <end position="214"/>
    </location>
</feature>
<dbReference type="EMBL" id="JACJRF010000065">
    <property type="protein sequence ID" value="MBD2347012.1"/>
    <property type="molecule type" value="Genomic_DNA"/>
</dbReference>
<dbReference type="InterPro" id="IPR050334">
    <property type="entry name" value="Molybdenum_import_ModC"/>
</dbReference>
<dbReference type="InterPro" id="IPR017871">
    <property type="entry name" value="ABC_transporter-like_CS"/>
</dbReference>
<keyword evidence="5" id="KW-0067">ATP-binding</keyword>
<evidence type="ECO:0000256" key="7">
    <source>
        <dbReference type="ARBA" id="ARBA00023136"/>
    </source>
</evidence>
<feature type="transmembrane region" description="Helical" evidence="8">
    <location>
        <begin position="132"/>
        <end position="154"/>
    </location>
</feature>
<reference evidence="11 12" key="1">
    <citation type="journal article" date="2020" name="ISME J.">
        <title>Comparative genomics reveals insights into cyanobacterial evolution and habitat adaptation.</title>
        <authorList>
            <person name="Chen M.Y."/>
            <person name="Teng W.K."/>
            <person name="Zhao L."/>
            <person name="Hu C.X."/>
            <person name="Zhou Y.K."/>
            <person name="Han B.P."/>
            <person name="Song L.R."/>
            <person name="Shu W.S."/>
        </authorList>
    </citation>
    <scope>NUCLEOTIDE SEQUENCE [LARGE SCALE GENOMIC DNA]</scope>
    <source>
        <strain evidence="11 12">FACHB-260</strain>
    </source>
</reference>
<dbReference type="RefSeq" id="WP_190409420.1">
    <property type="nucleotide sequence ID" value="NZ_JACJRF010000065.1"/>
</dbReference>
<dbReference type="Gene3D" id="3.40.50.300">
    <property type="entry name" value="P-loop containing nucleotide triphosphate hydrolases"/>
    <property type="match status" value="1"/>
</dbReference>
<dbReference type="PROSITE" id="PS50928">
    <property type="entry name" value="ABC_TM1"/>
    <property type="match status" value="1"/>
</dbReference>
<dbReference type="Pfam" id="PF00005">
    <property type="entry name" value="ABC_tran"/>
    <property type="match status" value="1"/>
</dbReference>
<evidence type="ECO:0000256" key="1">
    <source>
        <dbReference type="ARBA" id="ARBA00004141"/>
    </source>
</evidence>
<comment type="caution">
    <text evidence="11">The sequence shown here is derived from an EMBL/GenBank/DDBJ whole genome shotgun (WGS) entry which is preliminary data.</text>
</comment>
<feature type="transmembrane region" description="Helical" evidence="8">
    <location>
        <begin position="12"/>
        <end position="34"/>
    </location>
</feature>
<dbReference type="InterPro" id="IPR035906">
    <property type="entry name" value="MetI-like_sf"/>
</dbReference>
<keyword evidence="4" id="KW-0547">Nucleotide-binding</keyword>
<dbReference type="SUPFAM" id="SSF161098">
    <property type="entry name" value="MetI-like"/>
    <property type="match status" value="1"/>
</dbReference>
<comment type="subcellular location">
    <subcellularLocation>
        <location evidence="8">Cell membrane</location>
        <topology evidence="8">Multi-pass membrane protein</topology>
    </subcellularLocation>
    <subcellularLocation>
        <location evidence="1">Membrane</location>
        <topology evidence="1">Multi-pass membrane protein</topology>
    </subcellularLocation>
</comment>
<dbReference type="PROSITE" id="PS00211">
    <property type="entry name" value="ABC_TRANSPORTER_1"/>
    <property type="match status" value="1"/>
</dbReference>
<dbReference type="PANTHER" id="PTHR43514:SF1">
    <property type="entry name" value="SULFATE_THIOSULFATE IMPORT ATP-BINDING PROTEIN CYSA"/>
    <property type="match status" value="1"/>
</dbReference>
<keyword evidence="3 8" id="KW-0812">Transmembrane</keyword>
<protein>
    <submittedName>
        <fullName evidence="11">Molybdate ABC transporter permease subunit</fullName>
    </submittedName>
</protein>
<dbReference type="SUPFAM" id="SSF52540">
    <property type="entry name" value="P-loop containing nucleoside triphosphate hydrolases"/>
    <property type="match status" value="1"/>
</dbReference>
<dbReference type="Pfam" id="PF00528">
    <property type="entry name" value="BPD_transp_1"/>
    <property type="match status" value="1"/>
</dbReference>
<organism evidence="11 12">
    <name type="scientific">Anabaena subtropica FACHB-260</name>
    <dbReference type="NCBI Taxonomy" id="2692884"/>
    <lineage>
        <taxon>Bacteria</taxon>
        <taxon>Bacillati</taxon>
        <taxon>Cyanobacteriota</taxon>
        <taxon>Cyanophyceae</taxon>
        <taxon>Nostocales</taxon>
        <taxon>Nostocaceae</taxon>
        <taxon>Anabaena</taxon>
    </lineage>
</organism>
<keyword evidence="7 8" id="KW-0472">Membrane</keyword>
<feature type="domain" description="ABC transporter" evidence="9">
    <location>
        <begin position="272"/>
        <end position="506"/>
    </location>
</feature>
<keyword evidence="2" id="KW-0500">Molybdenum</keyword>
<dbReference type="Proteomes" id="UP000607281">
    <property type="component" value="Unassembled WGS sequence"/>
</dbReference>
<evidence type="ECO:0000259" key="10">
    <source>
        <dbReference type="PROSITE" id="PS50928"/>
    </source>
</evidence>
<evidence type="ECO:0000256" key="3">
    <source>
        <dbReference type="ARBA" id="ARBA00022692"/>
    </source>
</evidence>
<dbReference type="SMART" id="SM00382">
    <property type="entry name" value="AAA"/>
    <property type="match status" value="1"/>
</dbReference>
<name>A0ABR8CUX6_9NOST</name>
<dbReference type="InterPro" id="IPR000515">
    <property type="entry name" value="MetI-like"/>
</dbReference>
<dbReference type="NCBIfam" id="TIGR02141">
    <property type="entry name" value="modB_ABC"/>
    <property type="match status" value="1"/>
</dbReference>
<keyword evidence="8" id="KW-0813">Transport</keyword>
<sequence length="628" mass="70206">MEADLSPLWISLKTSFVATIFAFFSGIIVAWWMLNYQGKGKGFIDGIFTLPLVLPPTVVGFLLLLLFGVNSPVGQLLMGLGVSLIFSWPATVIASTVVAFPLMYKTVLGAFEQVETDFINSARTLGSPEWRIFWQIILPLAWPGVVGGTILSFARALGEFGATLMLAGSIPGKTQTIPIAIFFAAEAGNMRKALIWVLVMVAISLGVIAAINSWSTAQRPAKSLKRKTNTFTKKILNFLIFGQFQDKAIWGNNFSYQRLSSENSEYSGFPRSEPELIVKLHKNLPDFALDVDFIADKNPLGLLGASGSGKSMTLRCIAGLETPTQGKIILNGRVLFDSERGINIPSRQRRIGFVFQNYALFPHLTVAQNIGFGLQNLPKTERPRRVAKYLEMVQLSGLGDRYPHQLSGGQQQRVALARALVNEPEALLLDEPLSALDSYLRDQIEKLLIKVISKYEGINLFITHKLEEAYRVCGNLLVLSQGQAIAYGSKEDIFERPPTYIVAQVTECKNFSPARFIDSQTIEASDWGCTLNVIESIPEPLTFVGIRAHQISFSNQPHEDNTFPCWLVETSATQHRTTVYIKLHEPPTSSDDYHLQVELYKEKWVQLKDRPFPWYVRLKPVHLMMMRE</sequence>
<evidence type="ECO:0000313" key="11">
    <source>
        <dbReference type="EMBL" id="MBD2347012.1"/>
    </source>
</evidence>
<gene>
    <name evidence="11" type="primary">modB</name>
    <name evidence="11" type="ORF">H6G18_23150</name>
</gene>
<evidence type="ECO:0000256" key="5">
    <source>
        <dbReference type="ARBA" id="ARBA00022840"/>
    </source>
</evidence>
<accession>A0ABR8CUX6</accession>
<dbReference type="InterPro" id="IPR003593">
    <property type="entry name" value="AAA+_ATPase"/>
</dbReference>
<dbReference type="InterPro" id="IPR027417">
    <property type="entry name" value="P-loop_NTPase"/>
</dbReference>
<evidence type="ECO:0000256" key="2">
    <source>
        <dbReference type="ARBA" id="ARBA00022505"/>
    </source>
</evidence>
<proteinExistence type="inferred from homology"/>
<dbReference type="Gene3D" id="1.10.3720.10">
    <property type="entry name" value="MetI-like"/>
    <property type="match status" value="1"/>
</dbReference>
<comment type="similarity">
    <text evidence="8">Belongs to the binding-protein-dependent transport system permease family.</text>
</comment>
<evidence type="ECO:0000256" key="8">
    <source>
        <dbReference type="RuleBase" id="RU363032"/>
    </source>
</evidence>
<evidence type="ECO:0000313" key="12">
    <source>
        <dbReference type="Proteomes" id="UP000607281"/>
    </source>
</evidence>
<feature type="transmembrane region" description="Helical" evidence="8">
    <location>
        <begin position="46"/>
        <end position="69"/>
    </location>
</feature>
<dbReference type="CDD" id="cd06261">
    <property type="entry name" value="TM_PBP2"/>
    <property type="match status" value="1"/>
</dbReference>
<evidence type="ECO:0000259" key="9">
    <source>
        <dbReference type="PROSITE" id="PS50893"/>
    </source>
</evidence>
<evidence type="ECO:0000256" key="4">
    <source>
        <dbReference type="ARBA" id="ARBA00022741"/>
    </source>
</evidence>
<keyword evidence="6 8" id="KW-1133">Transmembrane helix</keyword>
<feature type="domain" description="ABC transmembrane type-1" evidence="10">
    <location>
        <begin position="8"/>
        <end position="209"/>
    </location>
</feature>
<dbReference type="InterPro" id="IPR003439">
    <property type="entry name" value="ABC_transporter-like_ATP-bd"/>
</dbReference>
<dbReference type="InterPro" id="IPR011867">
    <property type="entry name" value="ModB_ABC"/>
</dbReference>
<dbReference type="PROSITE" id="PS50893">
    <property type="entry name" value="ABC_TRANSPORTER_2"/>
    <property type="match status" value="1"/>
</dbReference>
<evidence type="ECO:0000256" key="6">
    <source>
        <dbReference type="ARBA" id="ARBA00022989"/>
    </source>
</evidence>
<keyword evidence="12" id="KW-1185">Reference proteome</keyword>
<feature type="transmembrane region" description="Helical" evidence="8">
    <location>
        <begin position="76"/>
        <end position="104"/>
    </location>
</feature>